<sequence>MPSDCLKIIESKSKVRQSRAKAVVVKVNSNSSTPSISSDVAELKDMVRALLLDKKNQSSAATTSPTPAPIKAVESNCVTCGGTHSYQNYPATSGNMVANQIRPLRFPPVQNNQNNFNRGNNFTQNRGGNFNQSAFNQSQLHRPQVNQALAYQAPIPQTQNVSQTDFERYVKANDALLKNIQSQGQSMQTQCQNIQNQYQTVQNQLANLTDMMSKFMSSNMASYSGSRTLPGNIVTNPKEDLKGITTRSGVAYKGPTIPTTSKVVKQGAEVTKDPVQTLSPQSTAHVQPPVTQSETPVSEPIEAPANEQIKKFYEIFKDMSFEISFTNALILMPKFASTLKALIGNKEKLSEMARTPMNEHCSVVILNKFPKKLGDPDKFLIPCEFPGMDECLALADLGASINLMPLSVWKELSLPELTPTCMTLELADCSVSKPIGIAKDVKVKVGIFHFLVDFVVVDFEPDPRVPLILGRCFLKTGRALIDVHKGELTLRIGNESISYNLDQTSRYLANYDQMMVNKIDVTDEACEEYFQEVLGFSNVTTSGSPT</sequence>
<feature type="compositionally biased region" description="Polar residues" evidence="2">
    <location>
        <begin position="274"/>
        <end position="296"/>
    </location>
</feature>
<dbReference type="PANTHER" id="PTHR33067">
    <property type="entry name" value="RNA-DIRECTED DNA POLYMERASE-RELATED"/>
    <property type="match status" value="1"/>
</dbReference>
<dbReference type="EMBL" id="BKCJ010550027">
    <property type="protein sequence ID" value="GFB09094.1"/>
    <property type="molecule type" value="Genomic_DNA"/>
</dbReference>
<comment type="caution">
    <text evidence="3">The sequence shown here is derived from an EMBL/GenBank/DDBJ whole genome shotgun (WGS) entry which is preliminary data.</text>
</comment>
<proteinExistence type="predicted"/>
<protein>
    <recommendedName>
        <fullName evidence="4">Reverse transcriptase domain-containing protein</fullName>
    </recommendedName>
</protein>
<organism evidence="3">
    <name type="scientific">Tanacetum cinerariifolium</name>
    <name type="common">Dalmatian daisy</name>
    <name type="synonym">Chrysanthemum cinerariifolium</name>
    <dbReference type="NCBI Taxonomy" id="118510"/>
    <lineage>
        <taxon>Eukaryota</taxon>
        <taxon>Viridiplantae</taxon>
        <taxon>Streptophyta</taxon>
        <taxon>Embryophyta</taxon>
        <taxon>Tracheophyta</taxon>
        <taxon>Spermatophyta</taxon>
        <taxon>Magnoliopsida</taxon>
        <taxon>eudicotyledons</taxon>
        <taxon>Gunneridae</taxon>
        <taxon>Pentapetalae</taxon>
        <taxon>asterids</taxon>
        <taxon>campanulids</taxon>
        <taxon>Asterales</taxon>
        <taxon>Asteraceae</taxon>
        <taxon>Asteroideae</taxon>
        <taxon>Anthemideae</taxon>
        <taxon>Anthemidinae</taxon>
        <taxon>Tanacetum</taxon>
    </lineage>
</organism>
<dbReference type="CDD" id="cd00303">
    <property type="entry name" value="retropepsin_like"/>
    <property type="match status" value="1"/>
</dbReference>
<evidence type="ECO:0008006" key="4">
    <source>
        <dbReference type="Google" id="ProtNLM"/>
    </source>
</evidence>
<dbReference type="InterPro" id="IPR021109">
    <property type="entry name" value="Peptidase_aspartic_dom_sf"/>
</dbReference>
<keyword evidence="1" id="KW-0175">Coiled coil</keyword>
<accession>A0A699KSE9</accession>
<feature type="region of interest" description="Disordered" evidence="2">
    <location>
        <begin position="271"/>
        <end position="298"/>
    </location>
</feature>
<gene>
    <name evidence="3" type="ORF">Tci_681065</name>
</gene>
<evidence type="ECO:0000256" key="2">
    <source>
        <dbReference type="SAM" id="MobiDB-lite"/>
    </source>
</evidence>
<dbReference type="Gene3D" id="2.40.70.10">
    <property type="entry name" value="Acid Proteases"/>
    <property type="match status" value="1"/>
</dbReference>
<feature type="non-terminal residue" evidence="3">
    <location>
        <position position="546"/>
    </location>
</feature>
<feature type="coiled-coil region" evidence="1">
    <location>
        <begin position="177"/>
        <end position="211"/>
    </location>
</feature>
<dbReference type="AlphaFoldDB" id="A0A699KSE9"/>
<name>A0A699KSE9_TANCI</name>
<reference evidence="3" key="1">
    <citation type="journal article" date="2019" name="Sci. Rep.">
        <title>Draft genome of Tanacetum cinerariifolium, the natural source of mosquito coil.</title>
        <authorList>
            <person name="Yamashiro T."/>
            <person name="Shiraishi A."/>
            <person name="Satake H."/>
            <person name="Nakayama K."/>
        </authorList>
    </citation>
    <scope>NUCLEOTIDE SEQUENCE</scope>
</reference>
<evidence type="ECO:0000256" key="1">
    <source>
        <dbReference type="SAM" id="Coils"/>
    </source>
</evidence>
<evidence type="ECO:0000313" key="3">
    <source>
        <dbReference type="EMBL" id="GFB09094.1"/>
    </source>
</evidence>
<dbReference type="PANTHER" id="PTHR33067:SF35">
    <property type="entry name" value="ASPARTIC PEPTIDASE DDI1-TYPE DOMAIN-CONTAINING PROTEIN"/>
    <property type="match status" value="1"/>
</dbReference>